<accession>A0A1H1JM10</accession>
<dbReference type="Proteomes" id="UP000183487">
    <property type="component" value="Unassembled WGS sequence"/>
</dbReference>
<dbReference type="SUPFAM" id="SSF82784">
    <property type="entry name" value="OsmC-like"/>
    <property type="match status" value="1"/>
</dbReference>
<dbReference type="InterPro" id="IPR036102">
    <property type="entry name" value="OsmC/Ohrsf"/>
</dbReference>
<protein>
    <submittedName>
        <fullName evidence="1">Putative redox protein</fullName>
    </submittedName>
</protein>
<dbReference type="AlphaFoldDB" id="A0A1H1JM10"/>
<evidence type="ECO:0000313" key="1">
    <source>
        <dbReference type="EMBL" id="SDR51061.1"/>
    </source>
</evidence>
<sequence length="129" mass="13742">MVTATRLGEPYCVQVSNGHDLVLSDTRKEGKGGHAGMRPHELLESALAACICMSIDMAVERAGVALPAVTVQVIIDRQDRQTAFDVSLYFATVPSSEQEALVSEAVRTSPVACTLGKPITIRSAEIITT</sequence>
<organism evidence="1 2">
    <name type="scientific">Paraburkholderia fungorum</name>
    <dbReference type="NCBI Taxonomy" id="134537"/>
    <lineage>
        <taxon>Bacteria</taxon>
        <taxon>Pseudomonadati</taxon>
        <taxon>Pseudomonadota</taxon>
        <taxon>Betaproteobacteria</taxon>
        <taxon>Burkholderiales</taxon>
        <taxon>Burkholderiaceae</taxon>
        <taxon>Paraburkholderia</taxon>
    </lineage>
</organism>
<proteinExistence type="predicted"/>
<dbReference type="EMBL" id="FNKP01000003">
    <property type="protein sequence ID" value="SDR51061.1"/>
    <property type="molecule type" value="Genomic_DNA"/>
</dbReference>
<name>A0A1H1JM10_9BURK</name>
<dbReference type="OrthoDB" id="9789573at2"/>
<dbReference type="InterPro" id="IPR003718">
    <property type="entry name" value="OsmC/Ohr_fam"/>
</dbReference>
<dbReference type="Pfam" id="PF02566">
    <property type="entry name" value="OsmC"/>
    <property type="match status" value="1"/>
</dbReference>
<reference evidence="2" key="1">
    <citation type="submission" date="2016-10" db="EMBL/GenBank/DDBJ databases">
        <authorList>
            <person name="Varghese N."/>
        </authorList>
    </citation>
    <scope>NUCLEOTIDE SEQUENCE [LARGE SCALE GENOMIC DNA]</scope>
    <source>
        <strain evidence="2">GAS106B</strain>
    </source>
</reference>
<evidence type="ECO:0000313" key="2">
    <source>
        <dbReference type="Proteomes" id="UP000183487"/>
    </source>
</evidence>
<dbReference type="Gene3D" id="3.30.300.20">
    <property type="match status" value="1"/>
</dbReference>
<dbReference type="InterPro" id="IPR015946">
    <property type="entry name" value="KH_dom-like_a/b"/>
</dbReference>
<gene>
    <name evidence="1" type="ORF">SAMN05443245_6826</name>
</gene>
<keyword evidence="2" id="KW-1185">Reference proteome</keyword>